<protein>
    <submittedName>
        <fullName evidence="11">Sushi, von Willebrand factor type A, EGF and pentraxin domain-containing protein 1</fullName>
    </submittedName>
</protein>
<dbReference type="AlphaFoldDB" id="A0A2B4RCL4"/>
<evidence type="ECO:0000256" key="4">
    <source>
        <dbReference type="ARBA" id="ARBA00022737"/>
    </source>
</evidence>
<comment type="cofactor">
    <cofactor evidence="1">
        <name>Ca(2+)</name>
        <dbReference type="ChEBI" id="CHEBI:29108"/>
    </cofactor>
</comment>
<dbReference type="PRINTS" id="PR00895">
    <property type="entry name" value="PENTAXIN"/>
</dbReference>
<evidence type="ECO:0000256" key="7">
    <source>
        <dbReference type="ARBA" id="ARBA00023180"/>
    </source>
</evidence>
<evidence type="ECO:0000313" key="11">
    <source>
        <dbReference type="EMBL" id="PFX14543.1"/>
    </source>
</evidence>
<evidence type="ECO:0000259" key="9">
    <source>
        <dbReference type="PROSITE" id="PS50026"/>
    </source>
</evidence>
<keyword evidence="4" id="KW-0677">Repeat</keyword>
<feature type="domain" description="EGF-like" evidence="9">
    <location>
        <begin position="6"/>
        <end position="45"/>
    </location>
</feature>
<keyword evidence="3" id="KW-0479">Metal-binding</keyword>
<dbReference type="Gene3D" id="2.10.25.10">
    <property type="entry name" value="Laminin"/>
    <property type="match status" value="1"/>
</dbReference>
<keyword evidence="5" id="KW-0106">Calcium</keyword>
<evidence type="ECO:0000313" key="12">
    <source>
        <dbReference type="Proteomes" id="UP000225706"/>
    </source>
</evidence>
<proteinExistence type="predicted"/>
<evidence type="ECO:0000256" key="2">
    <source>
        <dbReference type="ARBA" id="ARBA00022536"/>
    </source>
</evidence>
<dbReference type="FunFam" id="2.10.25.10:FF:000006">
    <property type="entry name" value="Versican core protein-like isoform 1"/>
    <property type="match status" value="1"/>
</dbReference>
<keyword evidence="6 8" id="KW-1015">Disulfide bond</keyword>
<feature type="domain" description="Pentraxin (PTX)" evidence="10">
    <location>
        <begin position="147"/>
        <end position="353"/>
    </location>
</feature>
<dbReference type="SUPFAM" id="SSF57196">
    <property type="entry name" value="EGF/Laminin"/>
    <property type="match status" value="1"/>
</dbReference>
<dbReference type="SMART" id="SM00159">
    <property type="entry name" value="PTX"/>
    <property type="match status" value="1"/>
</dbReference>
<evidence type="ECO:0000256" key="1">
    <source>
        <dbReference type="ARBA" id="ARBA00001913"/>
    </source>
</evidence>
<dbReference type="InterPro" id="IPR001881">
    <property type="entry name" value="EGF-like_Ca-bd_dom"/>
</dbReference>
<reference evidence="12" key="1">
    <citation type="journal article" date="2017" name="bioRxiv">
        <title>Comparative analysis of the genomes of Stylophora pistillata and Acropora digitifera provides evidence for extensive differences between species of corals.</title>
        <authorList>
            <person name="Voolstra C.R."/>
            <person name="Li Y."/>
            <person name="Liew Y.J."/>
            <person name="Baumgarten S."/>
            <person name="Zoccola D."/>
            <person name="Flot J.-F."/>
            <person name="Tambutte S."/>
            <person name="Allemand D."/>
            <person name="Aranda M."/>
        </authorList>
    </citation>
    <scope>NUCLEOTIDE SEQUENCE [LARGE SCALE GENOMIC DNA]</scope>
</reference>
<gene>
    <name evidence="11" type="primary">Svep1</name>
    <name evidence="11" type="ORF">AWC38_SpisGene21290</name>
</gene>
<dbReference type="Proteomes" id="UP000225706">
    <property type="component" value="Unassembled WGS sequence"/>
</dbReference>
<dbReference type="SMART" id="SM00181">
    <property type="entry name" value="EGF"/>
    <property type="match status" value="1"/>
</dbReference>
<dbReference type="OrthoDB" id="6515930at2759"/>
<keyword evidence="7" id="KW-0325">Glycoprotein</keyword>
<feature type="disulfide bond" evidence="8">
    <location>
        <begin position="35"/>
        <end position="44"/>
    </location>
</feature>
<dbReference type="PANTHER" id="PTHR19277:SF125">
    <property type="entry name" value="B6"/>
    <property type="match status" value="1"/>
</dbReference>
<dbReference type="InterPro" id="IPR030476">
    <property type="entry name" value="Pentaxin_CS"/>
</dbReference>
<sequence length="353" mass="38873">MRVHTHLDLRNLYSGHPCKNSGTCRDGVKGYNCSCAPGFHGTQCENIEGLSCSTVFITAIESSTVYRSAYFSTLADKQLKGFVVKRFKSPGQISCSQSCLKNTWCTSTNFKLAPQTSDGEGTCELNKHNRSVIKQNTYLQFENGVAFSMLWLKEQLSTKSYAKKENATSSKLSEFTVCFFVKSKDINSTSSQCLFSYAEASHIKGNGISIFLNNPRIDVMVDVSGSHGTDTGVKINDTMWHHICVTWKSTKGTWQLYLDGQLRNSGTGLKEGYQVPSGGTVVIGQDQDTVGGGFNIEDSFGPGEVTEVNLWSRVLSASDIAEQYANCNITEVDLMHGWKQFKDGLTNLTIIEP</sequence>
<dbReference type="PROSITE" id="PS00289">
    <property type="entry name" value="PTX_1"/>
    <property type="match status" value="1"/>
</dbReference>
<dbReference type="PROSITE" id="PS01186">
    <property type="entry name" value="EGF_2"/>
    <property type="match status" value="1"/>
</dbReference>
<dbReference type="PROSITE" id="PS00022">
    <property type="entry name" value="EGF_1"/>
    <property type="match status" value="1"/>
</dbReference>
<keyword evidence="12" id="KW-1185">Reference proteome</keyword>
<evidence type="ECO:0000256" key="3">
    <source>
        <dbReference type="ARBA" id="ARBA00022723"/>
    </source>
</evidence>
<dbReference type="InterPro" id="IPR000152">
    <property type="entry name" value="EGF-type_Asp/Asn_hydroxyl_site"/>
</dbReference>
<name>A0A2B4RCL4_STYPI</name>
<dbReference type="STRING" id="50429.A0A2B4RCL4"/>
<dbReference type="InterPro" id="IPR013320">
    <property type="entry name" value="ConA-like_dom_sf"/>
</dbReference>
<evidence type="ECO:0000256" key="8">
    <source>
        <dbReference type="PROSITE-ProRule" id="PRU00076"/>
    </source>
</evidence>
<dbReference type="PANTHER" id="PTHR19277">
    <property type="entry name" value="PENTRAXIN"/>
    <property type="match status" value="1"/>
</dbReference>
<dbReference type="InterPro" id="IPR051360">
    <property type="entry name" value="Neuronal_Pentraxin_Related"/>
</dbReference>
<dbReference type="PROSITE" id="PS50026">
    <property type="entry name" value="EGF_3"/>
    <property type="match status" value="1"/>
</dbReference>
<organism evidence="11 12">
    <name type="scientific">Stylophora pistillata</name>
    <name type="common">Smooth cauliflower coral</name>
    <dbReference type="NCBI Taxonomy" id="50429"/>
    <lineage>
        <taxon>Eukaryota</taxon>
        <taxon>Metazoa</taxon>
        <taxon>Cnidaria</taxon>
        <taxon>Anthozoa</taxon>
        <taxon>Hexacorallia</taxon>
        <taxon>Scleractinia</taxon>
        <taxon>Astrocoeniina</taxon>
        <taxon>Pocilloporidae</taxon>
        <taxon>Stylophora</taxon>
    </lineage>
</organism>
<dbReference type="Pfam" id="PF00008">
    <property type="entry name" value="EGF"/>
    <property type="match status" value="1"/>
</dbReference>
<comment type="caution">
    <text evidence="11">The sequence shown here is derived from an EMBL/GenBank/DDBJ whole genome shotgun (WGS) entry which is preliminary data.</text>
</comment>
<comment type="caution">
    <text evidence="8">Lacks conserved residue(s) required for the propagation of feature annotation.</text>
</comment>
<evidence type="ECO:0000256" key="5">
    <source>
        <dbReference type="ARBA" id="ARBA00022837"/>
    </source>
</evidence>
<dbReference type="SUPFAM" id="SSF49899">
    <property type="entry name" value="Concanavalin A-like lectins/glucanases"/>
    <property type="match status" value="1"/>
</dbReference>
<dbReference type="InterPro" id="IPR001759">
    <property type="entry name" value="PTX_dom"/>
</dbReference>
<dbReference type="InterPro" id="IPR000742">
    <property type="entry name" value="EGF"/>
</dbReference>
<accession>A0A2B4RCL4</accession>
<dbReference type="GO" id="GO:0005509">
    <property type="term" value="F:calcium ion binding"/>
    <property type="evidence" value="ECO:0007669"/>
    <property type="project" value="InterPro"/>
</dbReference>
<keyword evidence="2 8" id="KW-0245">EGF-like domain</keyword>
<dbReference type="PROSITE" id="PS51828">
    <property type="entry name" value="PTX_2"/>
    <property type="match status" value="1"/>
</dbReference>
<dbReference type="Gene3D" id="2.60.120.200">
    <property type="match status" value="1"/>
</dbReference>
<evidence type="ECO:0000256" key="6">
    <source>
        <dbReference type="ARBA" id="ARBA00023157"/>
    </source>
</evidence>
<evidence type="ECO:0000259" key="10">
    <source>
        <dbReference type="PROSITE" id="PS51828"/>
    </source>
</evidence>
<dbReference type="CDD" id="cd00054">
    <property type="entry name" value="EGF_CA"/>
    <property type="match status" value="1"/>
</dbReference>
<dbReference type="PROSITE" id="PS00010">
    <property type="entry name" value="ASX_HYDROXYL"/>
    <property type="match status" value="1"/>
</dbReference>
<dbReference type="EMBL" id="LSMT01000764">
    <property type="protein sequence ID" value="PFX14543.1"/>
    <property type="molecule type" value="Genomic_DNA"/>
</dbReference>
<dbReference type="SMART" id="SM00179">
    <property type="entry name" value="EGF_CA"/>
    <property type="match status" value="1"/>
</dbReference>
<dbReference type="Pfam" id="PF00354">
    <property type="entry name" value="Pentaxin"/>
    <property type="match status" value="1"/>
</dbReference>